<dbReference type="Pfam" id="PF01225">
    <property type="entry name" value="Mur_ligase"/>
    <property type="match status" value="1"/>
</dbReference>
<dbReference type="Gene3D" id="3.40.1190.10">
    <property type="entry name" value="Mur-like, catalytic domain"/>
    <property type="match status" value="1"/>
</dbReference>
<keyword evidence="8" id="KW-0961">Cell wall biogenesis/degradation</keyword>
<dbReference type="PANTHER" id="PTHR43445:SF5">
    <property type="entry name" value="UDP-N-ACETYLMURAMATE--L-ALANYL-GAMMA-D-GLUTAMYL-MESO-2,6-DIAMINOHEPTANDIOATE LIGASE"/>
    <property type="match status" value="1"/>
</dbReference>
<keyword evidence="1" id="KW-0436">Ligase</keyword>
<keyword evidence="7" id="KW-0131">Cell cycle</keyword>
<name>A0A2H0TRU3_9BACT</name>
<dbReference type="InterPro" id="IPR050061">
    <property type="entry name" value="MurCDEF_pg_biosynth"/>
</dbReference>
<keyword evidence="5" id="KW-0133">Cell shape</keyword>
<keyword evidence="4" id="KW-0067">ATP-binding</keyword>
<dbReference type="SUPFAM" id="SSF53623">
    <property type="entry name" value="MurD-like peptide ligases, catalytic domain"/>
    <property type="match status" value="1"/>
</dbReference>
<dbReference type="GO" id="GO:0016881">
    <property type="term" value="F:acid-amino acid ligase activity"/>
    <property type="evidence" value="ECO:0007669"/>
    <property type="project" value="InterPro"/>
</dbReference>
<dbReference type="PANTHER" id="PTHR43445">
    <property type="entry name" value="UDP-N-ACETYLMURAMATE--L-ALANINE LIGASE-RELATED"/>
    <property type="match status" value="1"/>
</dbReference>
<dbReference type="GO" id="GO:0071555">
    <property type="term" value="P:cell wall organization"/>
    <property type="evidence" value="ECO:0007669"/>
    <property type="project" value="UniProtKB-KW"/>
</dbReference>
<keyword evidence="6" id="KW-0573">Peptidoglycan synthesis</keyword>
<protein>
    <recommendedName>
        <fullName evidence="15">UDP-N-acetylmuramate:L-alanyl-gamma-D-glutamyl-meso-diaminopimelate ligase</fullName>
    </recommendedName>
</protein>
<dbReference type="GO" id="GO:0051301">
    <property type="term" value="P:cell division"/>
    <property type="evidence" value="ECO:0007669"/>
    <property type="project" value="UniProtKB-KW"/>
</dbReference>
<dbReference type="GO" id="GO:0008360">
    <property type="term" value="P:regulation of cell shape"/>
    <property type="evidence" value="ECO:0007669"/>
    <property type="project" value="UniProtKB-KW"/>
</dbReference>
<keyword evidence="9" id="KW-1133">Transmembrane helix</keyword>
<evidence type="ECO:0000256" key="7">
    <source>
        <dbReference type="ARBA" id="ARBA00023306"/>
    </source>
</evidence>
<evidence type="ECO:0000256" key="3">
    <source>
        <dbReference type="ARBA" id="ARBA00022741"/>
    </source>
</evidence>
<dbReference type="InterPro" id="IPR036615">
    <property type="entry name" value="Mur_ligase_C_dom_sf"/>
</dbReference>
<keyword evidence="9" id="KW-0472">Membrane</keyword>
<evidence type="ECO:0008006" key="15">
    <source>
        <dbReference type="Google" id="ProtNLM"/>
    </source>
</evidence>
<evidence type="ECO:0000259" key="10">
    <source>
        <dbReference type="Pfam" id="PF01225"/>
    </source>
</evidence>
<feature type="domain" description="Mur ligase C-terminal" evidence="11">
    <location>
        <begin position="321"/>
        <end position="449"/>
    </location>
</feature>
<evidence type="ECO:0000256" key="5">
    <source>
        <dbReference type="ARBA" id="ARBA00022960"/>
    </source>
</evidence>
<dbReference type="GO" id="GO:0005524">
    <property type="term" value="F:ATP binding"/>
    <property type="evidence" value="ECO:0007669"/>
    <property type="project" value="UniProtKB-KW"/>
</dbReference>
<dbReference type="GO" id="GO:0009252">
    <property type="term" value="P:peptidoglycan biosynthetic process"/>
    <property type="evidence" value="ECO:0007669"/>
    <property type="project" value="UniProtKB-KW"/>
</dbReference>
<evidence type="ECO:0000313" key="13">
    <source>
        <dbReference type="EMBL" id="PIR74881.1"/>
    </source>
</evidence>
<comment type="caution">
    <text evidence="13">The sequence shown here is derived from an EMBL/GenBank/DDBJ whole genome shotgun (WGS) entry which is preliminary data.</text>
</comment>
<dbReference type="InterPro" id="IPR036565">
    <property type="entry name" value="Mur-like_cat_sf"/>
</dbReference>
<dbReference type="Proteomes" id="UP000230154">
    <property type="component" value="Unassembled WGS sequence"/>
</dbReference>
<evidence type="ECO:0000256" key="8">
    <source>
        <dbReference type="ARBA" id="ARBA00023316"/>
    </source>
</evidence>
<sequence>MQEKKRIHFIGICGVAMSALAISLHKLGHTVTGSDKGFYPPVSNHLKEAGISYYPGWHVEKMTKNGNPDLVVVGNVAGSQNPEWLCVQKNGIDYVSYPELMERMLIKKNSIVCAGTYGKSTSTALLACILAQNGRDPSYMFGGVPQDGMLSARISDSPWSVVEGDEYKTAKWDEKAKFFHYAPTHLLLTSVVWDHADVYPTEEDYINAFAELVGMLPDNGLLIVSGKVLHQNAAIIQRTAAPVVTYGKTADNDYQYTNVASSTVGVDFDILHKDITYHVHTNELGDYMADNMTGCFALCHEIGLNPDDIIAAIQSFKNIKRRLEKRFDHDVTVFDDIAHSPKKAEAVLRSLRQIYHGHIYAVFEPNTGNRLEESIPGYDGAFAEADTVIIPRLSIVKRVPGKPAPLNGHSLTSVIQKTHRDVRYVEDDDQLVAELAKAKDGDVIVFLGSHGFRGMIEALVSKLQG</sequence>
<feature type="domain" description="Mur ligase N-terminal catalytic" evidence="10">
    <location>
        <begin position="6"/>
        <end position="105"/>
    </location>
</feature>
<dbReference type="InterPro" id="IPR013221">
    <property type="entry name" value="Mur_ligase_cen"/>
</dbReference>
<evidence type="ECO:0000259" key="12">
    <source>
        <dbReference type="Pfam" id="PF08245"/>
    </source>
</evidence>
<evidence type="ECO:0000313" key="14">
    <source>
        <dbReference type="Proteomes" id="UP000230154"/>
    </source>
</evidence>
<dbReference type="Pfam" id="PF08245">
    <property type="entry name" value="Mur_ligase_M"/>
    <property type="match status" value="1"/>
</dbReference>
<evidence type="ECO:0000256" key="9">
    <source>
        <dbReference type="SAM" id="Phobius"/>
    </source>
</evidence>
<feature type="transmembrane region" description="Helical" evidence="9">
    <location>
        <begin position="7"/>
        <end position="24"/>
    </location>
</feature>
<dbReference type="InterPro" id="IPR000713">
    <property type="entry name" value="Mur_ligase_N"/>
</dbReference>
<dbReference type="SUPFAM" id="SSF51984">
    <property type="entry name" value="MurCD N-terminal domain"/>
    <property type="match status" value="1"/>
</dbReference>
<keyword evidence="3" id="KW-0547">Nucleotide-binding</keyword>
<gene>
    <name evidence="13" type="ORF">COU35_00210</name>
</gene>
<dbReference type="SUPFAM" id="SSF53244">
    <property type="entry name" value="MurD-like peptide ligases, peptide-binding domain"/>
    <property type="match status" value="1"/>
</dbReference>
<dbReference type="Gene3D" id="3.90.190.20">
    <property type="entry name" value="Mur ligase, C-terminal domain"/>
    <property type="match status" value="1"/>
</dbReference>
<accession>A0A2H0TRU3</accession>
<evidence type="ECO:0000256" key="2">
    <source>
        <dbReference type="ARBA" id="ARBA00022618"/>
    </source>
</evidence>
<dbReference type="EMBL" id="PFCB01000002">
    <property type="protein sequence ID" value="PIR74881.1"/>
    <property type="molecule type" value="Genomic_DNA"/>
</dbReference>
<keyword evidence="9" id="KW-0812">Transmembrane</keyword>
<organism evidence="13 14">
    <name type="scientific">Candidatus Magasanikbacteria bacterium CG10_big_fil_rev_8_21_14_0_10_47_10</name>
    <dbReference type="NCBI Taxonomy" id="1974652"/>
    <lineage>
        <taxon>Bacteria</taxon>
        <taxon>Candidatus Magasanikiibacteriota</taxon>
    </lineage>
</organism>
<evidence type="ECO:0000256" key="1">
    <source>
        <dbReference type="ARBA" id="ARBA00022598"/>
    </source>
</evidence>
<dbReference type="AlphaFoldDB" id="A0A2H0TRU3"/>
<keyword evidence="2" id="KW-0132">Cell division</keyword>
<dbReference type="Gene3D" id="3.40.50.720">
    <property type="entry name" value="NAD(P)-binding Rossmann-like Domain"/>
    <property type="match status" value="1"/>
</dbReference>
<evidence type="ECO:0000256" key="4">
    <source>
        <dbReference type="ARBA" id="ARBA00022840"/>
    </source>
</evidence>
<reference evidence="14" key="1">
    <citation type="submission" date="2017-09" db="EMBL/GenBank/DDBJ databases">
        <title>Depth-based differentiation of microbial function through sediment-hosted aquifers and enrichment of novel symbionts in the deep terrestrial subsurface.</title>
        <authorList>
            <person name="Probst A.J."/>
            <person name="Ladd B."/>
            <person name="Jarett J.K."/>
            <person name="Geller-Mcgrath D.E."/>
            <person name="Sieber C.M.K."/>
            <person name="Emerson J.B."/>
            <person name="Anantharaman K."/>
            <person name="Thomas B.C."/>
            <person name="Malmstrom R."/>
            <person name="Stieglmeier M."/>
            <person name="Klingl A."/>
            <person name="Woyke T."/>
            <person name="Ryan C.M."/>
            <person name="Banfield J.F."/>
        </authorList>
    </citation>
    <scope>NUCLEOTIDE SEQUENCE [LARGE SCALE GENOMIC DNA]</scope>
</reference>
<feature type="domain" description="Mur ligase central" evidence="12">
    <location>
        <begin position="114"/>
        <end position="298"/>
    </location>
</feature>
<dbReference type="Pfam" id="PF02875">
    <property type="entry name" value="Mur_ligase_C"/>
    <property type="match status" value="1"/>
</dbReference>
<evidence type="ECO:0000256" key="6">
    <source>
        <dbReference type="ARBA" id="ARBA00022984"/>
    </source>
</evidence>
<proteinExistence type="predicted"/>
<dbReference type="InterPro" id="IPR004101">
    <property type="entry name" value="Mur_ligase_C"/>
</dbReference>
<evidence type="ECO:0000259" key="11">
    <source>
        <dbReference type="Pfam" id="PF02875"/>
    </source>
</evidence>